<evidence type="ECO:0000256" key="1">
    <source>
        <dbReference type="SAM" id="MobiDB-lite"/>
    </source>
</evidence>
<feature type="transmembrane region" description="Helical" evidence="2">
    <location>
        <begin position="741"/>
        <end position="761"/>
    </location>
</feature>
<feature type="chain" id="PRO_5044249591" description="EamA domain-containing protein" evidence="3">
    <location>
        <begin position="21"/>
        <end position="865"/>
    </location>
</feature>
<accession>A0A0D3JBC5</accession>
<feature type="transmembrane region" description="Helical" evidence="2">
    <location>
        <begin position="185"/>
        <end position="204"/>
    </location>
</feature>
<dbReference type="AlphaFoldDB" id="A0A0D3JBC5"/>
<feature type="region of interest" description="Disordered" evidence="1">
    <location>
        <begin position="393"/>
        <end position="420"/>
    </location>
</feature>
<evidence type="ECO:0000313" key="4">
    <source>
        <dbReference type="EnsemblProtists" id="EOD20810"/>
    </source>
</evidence>
<dbReference type="Proteomes" id="UP000013827">
    <property type="component" value="Unassembled WGS sequence"/>
</dbReference>
<name>A0A0D3JBC5_EMIH1</name>
<feature type="signal peptide" evidence="3">
    <location>
        <begin position="1"/>
        <end position="20"/>
    </location>
</feature>
<feature type="transmembrane region" description="Helical" evidence="2">
    <location>
        <begin position="74"/>
        <end position="94"/>
    </location>
</feature>
<dbReference type="GO" id="GO:0016020">
    <property type="term" value="C:membrane"/>
    <property type="evidence" value="ECO:0007669"/>
    <property type="project" value="TreeGrafter"/>
</dbReference>
<sequence>MRVASDWLLALSRLCLHSLARMGSQEGPRTFSGQRRCLSLGKRNCARDIGSSATTRPEGPMGAGEKPCTGQASAVFVIGLVAGTGCVIFSKTLFELKSEGLNGELLPFKPQVFQSWLMFFGMLFALPMYLGTEWLRARKARHDPALKAAMDAEPPVTVKTLLMLGLPAVFDLLSVLLMVAGLMHISASIWMLLRGGGIVFVALMKQFALGDRLTPAMWWGVGFIALAVTMVGLSPMLAEAPSPSEGDAAPAADSSGPLAGIALTIAGTFCQSLQYVYEEKVMAGDVQAPPWLLIGMEGFFGTLLCTLVVYPIAQIAPGPDHGVVESLPNTLLQIEHSQAIQRMALGFCVLVFILNSFSVLVTFMLSSVWHAILDNFRPITIWMLRLPPFGATQSRSSNKKGNTGAAAYNKNENENGNEMPPSGTAVYNGSGKALIVESGCELDGENLGALVHFTCPVQLDTAAVTESVTGATVRGALTVTSTVQMMLWTERSYHEVPRIDQNHLHHICGDNEHDPGPDCRDAVPTSEELSLDTSGLGISHSYAERVGLGLAGEPAQFELSKEKLLQMTNMGLRTAPIDIPPPAGWWTQSKQGAQSIDPLGRLVGQMGKMEQAEEGAVHFYKPVDGVFSSSRPAKLGDRRVMMQAYTAENVSAIGKQVDSSPGTTEPYEVGKNNSCGHVSLELYMSQALPATAMFEFLLAHVNAMFMQLRVAFVMIGGPLSGAPEIMPSVGAYFAGVSKCSVAFAAAFFALGLWNFAGAMAWLSHNPTVGDEHLGGAMWCFLIGIIWLRWSRPKHGVASRAFSYESDTNKPKETVGEGGFFSSVMNKIESATGLDINGNGSVGRPTVPKPTQKQLKAIKDRAAAMV</sequence>
<feature type="transmembrane region" description="Helical" evidence="2">
    <location>
        <begin position="114"/>
        <end position="135"/>
    </location>
</feature>
<dbReference type="GeneID" id="17266340"/>
<feature type="transmembrane region" description="Helical" evidence="2">
    <location>
        <begin position="156"/>
        <end position="179"/>
    </location>
</feature>
<dbReference type="PANTHER" id="PTHR13146:SF3">
    <property type="entry name" value="EAMA DOMAIN-CONTAINING PROTEIN"/>
    <property type="match status" value="1"/>
</dbReference>
<dbReference type="PaxDb" id="2903-EOD20810"/>
<dbReference type="RefSeq" id="XP_005773239.1">
    <property type="nucleotide sequence ID" value="XM_005773182.1"/>
</dbReference>
<reference evidence="5" key="1">
    <citation type="journal article" date="2013" name="Nature">
        <title>Pan genome of the phytoplankton Emiliania underpins its global distribution.</title>
        <authorList>
            <person name="Read B.A."/>
            <person name="Kegel J."/>
            <person name="Klute M.J."/>
            <person name="Kuo A."/>
            <person name="Lefebvre S.C."/>
            <person name="Maumus F."/>
            <person name="Mayer C."/>
            <person name="Miller J."/>
            <person name="Monier A."/>
            <person name="Salamov A."/>
            <person name="Young J."/>
            <person name="Aguilar M."/>
            <person name="Claverie J.M."/>
            <person name="Frickenhaus S."/>
            <person name="Gonzalez K."/>
            <person name="Herman E.K."/>
            <person name="Lin Y.C."/>
            <person name="Napier J."/>
            <person name="Ogata H."/>
            <person name="Sarno A.F."/>
            <person name="Shmutz J."/>
            <person name="Schroeder D."/>
            <person name="de Vargas C."/>
            <person name="Verret F."/>
            <person name="von Dassow P."/>
            <person name="Valentin K."/>
            <person name="Van de Peer Y."/>
            <person name="Wheeler G."/>
            <person name="Dacks J.B."/>
            <person name="Delwiche C.F."/>
            <person name="Dyhrman S.T."/>
            <person name="Glockner G."/>
            <person name="John U."/>
            <person name="Richards T."/>
            <person name="Worden A.Z."/>
            <person name="Zhang X."/>
            <person name="Grigoriev I.V."/>
            <person name="Allen A.E."/>
            <person name="Bidle K."/>
            <person name="Borodovsky M."/>
            <person name="Bowler C."/>
            <person name="Brownlee C."/>
            <person name="Cock J.M."/>
            <person name="Elias M."/>
            <person name="Gladyshev V.N."/>
            <person name="Groth M."/>
            <person name="Guda C."/>
            <person name="Hadaegh A."/>
            <person name="Iglesias-Rodriguez M.D."/>
            <person name="Jenkins J."/>
            <person name="Jones B.M."/>
            <person name="Lawson T."/>
            <person name="Leese F."/>
            <person name="Lindquist E."/>
            <person name="Lobanov A."/>
            <person name="Lomsadze A."/>
            <person name="Malik S.B."/>
            <person name="Marsh M.E."/>
            <person name="Mackinder L."/>
            <person name="Mock T."/>
            <person name="Mueller-Roeber B."/>
            <person name="Pagarete A."/>
            <person name="Parker M."/>
            <person name="Probert I."/>
            <person name="Quesneville H."/>
            <person name="Raines C."/>
            <person name="Rensing S.A."/>
            <person name="Riano-Pachon D.M."/>
            <person name="Richier S."/>
            <person name="Rokitta S."/>
            <person name="Shiraiwa Y."/>
            <person name="Soanes D.M."/>
            <person name="van der Giezen M."/>
            <person name="Wahlund T.M."/>
            <person name="Williams B."/>
            <person name="Wilson W."/>
            <person name="Wolfe G."/>
            <person name="Wurch L.L."/>
        </authorList>
    </citation>
    <scope>NUCLEOTIDE SEQUENCE</scope>
</reference>
<feature type="transmembrane region" description="Helical" evidence="2">
    <location>
        <begin position="773"/>
        <end position="789"/>
    </location>
</feature>
<keyword evidence="5" id="KW-1185">Reference proteome</keyword>
<evidence type="ECO:0000256" key="3">
    <source>
        <dbReference type="SAM" id="SignalP"/>
    </source>
</evidence>
<keyword evidence="2" id="KW-0472">Membrane</keyword>
<keyword evidence="2" id="KW-0812">Transmembrane</keyword>
<keyword evidence="2" id="KW-1133">Transmembrane helix</keyword>
<evidence type="ECO:0000313" key="5">
    <source>
        <dbReference type="Proteomes" id="UP000013827"/>
    </source>
</evidence>
<keyword evidence="3" id="KW-0732">Signal</keyword>
<dbReference type="PANTHER" id="PTHR13146">
    <property type="match status" value="1"/>
</dbReference>
<dbReference type="SUPFAM" id="SSF103481">
    <property type="entry name" value="Multidrug resistance efflux transporter EmrE"/>
    <property type="match status" value="1"/>
</dbReference>
<organism evidence="4 5">
    <name type="scientific">Emiliania huxleyi (strain CCMP1516)</name>
    <dbReference type="NCBI Taxonomy" id="280463"/>
    <lineage>
        <taxon>Eukaryota</taxon>
        <taxon>Haptista</taxon>
        <taxon>Haptophyta</taxon>
        <taxon>Prymnesiophyceae</taxon>
        <taxon>Isochrysidales</taxon>
        <taxon>Noelaerhabdaceae</taxon>
        <taxon>Emiliania</taxon>
    </lineage>
</organism>
<evidence type="ECO:0008006" key="6">
    <source>
        <dbReference type="Google" id="ProtNLM"/>
    </source>
</evidence>
<evidence type="ECO:0000256" key="2">
    <source>
        <dbReference type="SAM" id="Phobius"/>
    </source>
</evidence>
<dbReference type="HOGENOM" id="CLU_331338_0_0_1"/>
<feature type="transmembrane region" description="Helical" evidence="2">
    <location>
        <begin position="344"/>
        <end position="373"/>
    </location>
</feature>
<reference evidence="4" key="2">
    <citation type="submission" date="2024-10" db="UniProtKB">
        <authorList>
            <consortium name="EnsemblProtists"/>
        </authorList>
    </citation>
    <scope>IDENTIFICATION</scope>
</reference>
<feature type="transmembrane region" description="Helical" evidence="2">
    <location>
        <begin position="216"/>
        <end position="238"/>
    </location>
</feature>
<dbReference type="KEGG" id="ehx:EMIHUDRAFT_458507"/>
<dbReference type="eggNOG" id="KOG3912">
    <property type="taxonomic scope" value="Eukaryota"/>
</dbReference>
<dbReference type="EnsemblProtists" id="EOD20810">
    <property type="protein sequence ID" value="EOD20810"/>
    <property type="gene ID" value="EMIHUDRAFT_458507"/>
</dbReference>
<dbReference type="InterPro" id="IPR037185">
    <property type="entry name" value="EmrE-like"/>
</dbReference>
<protein>
    <recommendedName>
        <fullName evidence="6">EamA domain-containing protein</fullName>
    </recommendedName>
</protein>
<feature type="transmembrane region" description="Helical" evidence="2">
    <location>
        <begin position="289"/>
        <end position="313"/>
    </location>
</feature>
<proteinExistence type="predicted"/>